<feature type="chain" id="PRO_5047454802" evidence="10">
    <location>
        <begin position="34"/>
        <end position="511"/>
    </location>
</feature>
<evidence type="ECO:0000256" key="10">
    <source>
        <dbReference type="SAM" id="SignalP"/>
    </source>
</evidence>
<dbReference type="SUPFAM" id="SSF51126">
    <property type="entry name" value="Pectin lyase-like"/>
    <property type="match status" value="1"/>
</dbReference>
<evidence type="ECO:0000256" key="7">
    <source>
        <dbReference type="ARBA" id="ARBA00023326"/>
    </source>
</evidence>
<evidence type="ECO:0000256" key="2">
    <source>
        <dbReference type="ARBA" id="ARBA00022737"/>
    </source>
</evidence>
<dbReference type="RefSeq" id="WP_311720554.1">
    <property type="nucleotide sequence ID" value="NZ_JAVREZ010000034.1"/>
</dbReference>
<reference evidence="12" key="1">
    <citation type="submission" date="2023-07" db="EMBL/GenBank/DDBJ databases">
        <title>30 novel species of actinomycetes from the DSMZ collection.</title>
        <authorList>
            <person name="Nouioui I."/>
        </authorList>
    </citation>
    <scope>NUCLEOTIDE SEQUENCE [LARGE SCALE GENOMIC DNA]</scope>
    <source>
        <strain evidence="12">DSM 41640</strain>
    </source>
</reference>
<dbReference type="GO" id="GO:0016787">
    <property type="term" value="F:hydrolase activity"/>
    <property type="evidence" value="ECO:0007669"/>
    <property type="project" value="UniProtKB-KW"/>
</dbReference>
<keyword evidence="4" id="KW-0325">Glycoprotein</keyword>
<dbReference type="PROSITE" id="PS51318">
    <property type="entry name" value="TAT"/>
    <property type="match status" value="1"/>
</dbReference>
<evidence type="ECO:0000256" key="3">
    <source>
        <dbReference type="ARBA" id="ARBA00022801"/>
    </source>
</evidence>
<evidence type="ECO:0000256" key="6">
    <source>
        <dbReference type="ARBA" id="ARBA00023295"/>
    </source>
</evidence>
<keyword evidence="3 9" id="KW-0378">Hydrolase</keyword>
<evidence type="ECO:0000313" key="12">
    <source>
        <dbReference type="Proteomes" id="UP001183824"/>
    </source>
</evidence>
<dbReference type="PANTHER" id="PTHR31736">
    <property type="match status" value="1"/>
</dbReference>
<dbReference type="Pfam" id="PF00295">
    <property type="entry name" value="Glyco_hydro_28"/>
    <property type="match status" value="1"/>
</dbReference>
<dbReference type="Gene3D" id="2.160.20.10">
    <property type="entry name" value="Single-stranded right-handed beta-helix, Pectin lyase-like"/>
    <property type="match status" value="1"/>
</dbReference>
<organism evidence="11 12">
    <name type="scientific">Streptomyces doebereineriae</name>
    <dbReference type="NCBI Taxonomy" id="3075528"/>
    <lineage>
        <taxon>Bacteria</taxon>
        <taxon>Bacillati</taxon>
        <taxon>Actinomycetota</taxon>
        <taxon>Actinomycetes</taxon>
        <taxon>Kitasatosporales</taxon>
        <taxon>Streptomycetaceae</taxon>
        <taxon>Streptomyces</taxon>
    </lineage>
</organism>
<evidence type="ECO:0000256" key="4">
    <source>
        <dbReference type="ARBA" id="ARBA00023180"/>
    </source>
</evidence>
<dbReference type="InterPro" id="IPR006311">
    <property type="entry name" value="TAT_signal"/>
</dbReference>
<evidence type="ECO:0000256" key="5">
    <source>
        <dbReference type="ARBA" id="ARBA00023277"/>
    </source>
</evidence>
<feature type="signal peptide" evidence="10">
    <location>
        <begin position="1"/>
        <end position="33"/>
    </location>
</feature>
<evidence type="ECO:0000313" key="11">
    <source>
        <dbReference type="EMBL" id="MDT0487913.1"/>
    </source>
</evidence>
<evidence type="ECO:0000256" key="9">
    <source>
        <dbReference type="RuleBase" id="RU361169"/>
    </source>
</evidence>
<comment type="similarity">
    <text evidence="1 9">Belongs to the glycosyl hydrolase 28 family.</text>
</comment>
<evidence type="ECO:0000256" key="8">
    <source>
        <dbReference type="ARBA" id="ARBA00037278"/>
    </source>
</evidence>
<dbReference type="InterPro" id="IPR012334">
    <property type="entry name" value="Pectin_lyas_fold"/>
</dbReference>
<dbReference type="InterPro" id="IPR000743">
    <property type="entry name" value="Glyco_hydro_28"/>
</dbReference>
<keyword evidence="6 9" id="KW-0326">Glycosidase</keyword>
<keyword evidence="7" id="KW-0624">Polysaccharide degradation</keyword>
<evidence type="ECO:0000256" key="1">
    <source>
        <dbReference type="ARBA" id="ARBA00008834"/>
    </source>
</evidence>
<keyword evidence="12" id="KW-1185">Reference proteome</keyword>
<accession>A0ABU2VQM0</accession>
<dbReference type="Proteomes" id="UP001183824">
    <property type="component" value="Unassembled WGS sequence"/>
</dbReference>
<name>A0ABU2VQM0_9ACTN</name>
<sequence length="511" mass="55731">MNTNPSRRRTLQAAGAAALAAGLSSLTATAAHADGTADGDTAPEPKLVTYPIPSGVATQASFKVRVRTAPDGEWQTLSCYAPGTKEINPTTGSGKVWGSSMVYFDFQGSVEIEVTYLKGGTTKARVRPDSLGIKPELGGDTLVFTLDEPKDVVVQINDEIFDCLHVITNRVEHHAPSADDPDVIYYGPGLHTIPGDILYVPSGKTVYLAGGAVVIGQINFKQTEKACLRGHGVLVPRGNVGGVQLTQSKKIRVEDVILLGNGLGCWEADGGLVKKVRVFTWGQWGDGLPLYSSKNITYDGCFVRSSDDSHSIYAHRGEWYGDTRDITIKNATLWADVAHPVNIGTHGNSDDPEVIENLVIKNVDILDHREPQLNYQGCIALNAGDSNLIKNIRIEDVRVEDFRWGQLLNFRVMFNKTYNTSAGRGIEDVYIKNLTYTGTHANPSLFLGYDADHAIKNVTFENLVVNGVVIADTMRKPTWYYTTDTVQWYVNEHVTNLKFLTTAEARAAAAS</sequence>
<dbReference type="PANTHER" id="PTHR31736:SF9">
    <property type="entry name" value="ENDO-XYLOGALACTURONAN HYDROLASE A-RELATED"/>
    <property type="match status" value="1"/>
</dbReference>
<keyword evidence="2" id="KW-0677">Repeat</keyword>
<keyword evidence="10" id="KW-0732">Signal</keyword>
<protein>
    <submittedName>
        <fullName evidence="11">Glycosyl hydrolase family 28 protein</fullName>
    </submittedName>
</protein>
<dbReference type="EMBL" id="JAVREZ010000034">
    <property type="protein sequence ID" value="MDT0487913.1"/>
    <property type="molecule type" value="Genomic_DNA"/>
</dbReference>
<comment type="caution">
    <text evidence="11">The sequence shown here is derived from an EMBL/GenBank/DDBJ whole genome shotgun (WGS) entry which is preliminary data.</text>
</comment>
<gene>
    <name evidence="11" type="ORF">RNB18_48475</name>
</gene>
<keyword evidence="5" id="KW-0119">Carbohydrate metabolism</keyword>
<dbReference type="InterPro" id="IPR011050">
    <property type="entry name" value="Pectin_lyase_fold/virulence"/>
</dbReference>
<proteinExistence type="inferred from homology"/>
<comment type="function">
    <text evidence="8">Pectinolytic enzyme involved in the degradation of xylogalacturonan (xga), a galacturonan backbone heavily substituted with xylose, and which is one important component of the hairy regions of pectin. Activity requires a galacturonic acid backbone substituted with xylose.</text>
</comment>